<dbReference type="EMBL" id="KB097269">
    <property type="protein sequence ID" value="ESN97898.1"/>
    <property type="molecule type" value="Genomic_DNA"/>
</dbReference>
<dbReference type="EMBL" id="AMQM01006095">
    <property type="status" value="NOT_ANNOTATED_CDS"/>
    <property type="molecule type" value="Genomic_DNA"/>
</dbReference>
<feature type="compositionally biased region" description="Low complexity" evidence="1">
    <location>
        <begin position="130"/>
        <end position="147"/>
    </location>
</feature>
<dbReference type="KEGG" id="hro:HELRODRAFT_193130"/>
<dbReference type="OrthoDB" id="5561486at2759"/>
<dbReference type="Pfam" id="PF16192">
    <property type="entry name" value="PMT_4TMC"/>
    <property type="match status" value="1"/>
</dbReference>
<organism evidence="5 6">
    <name type="scientific">Helobdella robusta</name>
    <name type="common">Californian leech</name>
    <dbReference type="NCBI Taxonomy" id="6412"/>
    <lineage>
        <taxon>Eukaryota</taxon>
        <taxon>Metazoa</taxon>
        <taxon>Spiralia</taxon>
        <taxon>Lophotrochozoa</taxon>
        <taxon>Annelida</taxon>
        <taxon>Clitellata</taxon>
        <taxon>Hirudinea</taxon>
        <taxon>Rhynchobdellida</taxon>
        <taxon>Glossiphoniidae</taxon>
        <taxon>Helobdella</taxon>
    </lineage>
</organism>
<accession>T1FUN2</accession>
<dbReference type="HOGENOM" id="CLU_1327665_0_0_1"/>
<proteinExistence type="predicted"/>
<keyword evidence="2" id="KW-0812">Transmembrane</keyword>
<evidence type="ECO:0000259" key="3">
    <source>
        <dbReference type="Pfam" id="PF16192"/>
    </source>
</evidence>
<feature type="transmembrane region" description="Helical" evidence="2">
    <location>
        <begin position="25"/>
        <end position="43"/>
    </location>
</feature>
<dbReference type="RefSeq" id="XP_009023973.1">
    <property type="nucleotide sequence ID" value="XM_009025725.1"/>
</dbReference>
<keyword evidence="2" id="KW-1133">Transmembrane helix</keyword>
<dbReference type="GeneID" id="20212528"/>
<dbReference type="SUPFAM" id="SSF56219">
    <property type="entry name" value="DNase I-like"/>
    <property type="match status" value="1"/>
</dbReference>
<dbReference type="CTD" id="20212528"/>
<keyword evidence="6" id="KW-1185">Reference proteome</keyword>
<feature type="domain" description="Protein O-mannosyl-transferase C-terminal four TM" evidence="3">
    <location>
        <begin position="2"/>
        <end position="53"/>
    </location>
</feature>
<dbReference type="Proteomes" id="UP000015101">
    <property type="component" value="Unassembled WGS sequence"/>
</dbReference>
<evidence type="ECO:0000256" key="1">
    <source>
        <dbReference type="SAM" id="MobiDB-lite"/>
    </source>
</evidence>
<evidence type="ECO:0000313" key="5">
    <source>
        <dbReference type="EnsemblMetazoa" id="HelroP193130"/>
    </source>
</evidence>
<dbReference type="AlphaFoldDB" id="T1FUN2"/>
<reference evidence="5" key="3">
    <citation type="submission" date="2015-06" db="UniProtKB">
        <authorList>
            <consortium name="EnsemblMetazoa"/>
        </authorList>
    </citation>
    <scope>IDENTIFICATION</scope>
</reference>
<evidence type="ECO:0000313" key="6">
    <source>
        <dbReference type="Proteomes" id="UP000015101"/>
    </source>
</evidence>
<keyword evidence="2" id="KW-0472">Membrane</keyword>
<evidence type="ECO:0000313" key="4">
    <source>
        <dbReference type="EMBL" id="ESN97898.1"/>
    </source>
</evidence>
<dbReference type="InterPro" id="IPR036691">
    <property type="entry name" value="Endo/exonu/phosph_ase_sf"/>
</dbReference>
<reference evidence="6" key="1">
    <citation type="submission" date="2012-12" db="EMBL/GenBank/DDBJ databases">
        <authorList>
            <person name="Hellsten U."/>
            <person name="Grimwood J."/>
            <person name="Chapman J.A."/>
            <person name="Shapiro H."/>
            <person name="Aerts A."/>
            <person name="Otillar R.P."/>
            <person name="Terry A.Y."/>
            <person name="Boore J.L."/>
            <person name="Simakov O."/>
            <person name="Marletaz F."/>
            <person name="Cho S.-J."/>
            <person name="Edsinger-Gonzales E."/>
            <person name="Havlak P."/>
            <person name="Kuo D.-H."/>
            <person name="Larsson T."/>
            <person name="Lv J."/>
            <person name="Arendt D."/>
            <person name="Savage R."/>
            <person name="Osoegawa K."/>
            <person name="de Jong P."/>
            <person name="Lindberg D.R."/>
            <person name="Seaver E.C."/>
            <person name="Weisblat D.A."/>
            <person name="Putnam N.H."/>
            <person name="Grigoriev I.V."/>
            <person name="Rokhsar D.S."/>
        </authorList>
    </citation>
    <scope>NUCLEOTIDE SEQUENCE</scope>
</reference>
<dbReference type="InParanoid" id="T1FUN2"/>
<dbReference type="EnsemblMetazoa" id="HelroT193130">
    <property type="protein sequence ID" value="HelroP193130"/>
    <property type="gene ID" value="HelroG193130"/>
</dbReference>
<dbReference type="InterPro" id="IPR032421">
    <property type="entry name" value="PMT_4TMC"/>
</dbReference>
<feature type="region of interest" description="Disordered" evidence="1">
    <location>
        <begin position="130"/>
        <end position="152"/>
    </location>
</feature>
<gene>
    <name evidence="5" type="primary">20212528</name>
    <name evidence="4" type="ORF">HELRODRAFT_193130</name>
</gene>
<name>T1FUN2_HELRO</name>
<evidence type="ECO:0000256" key="2">
    <source>
        <dbReference type="SAM" id="Phobius"/>
    </source>
</evidence>
<protein>
    <recommendedName>
        <fullName evidence="3">Protein O-mannosyl-transferase C-terminal four TM domain-containing protein</fullName>
    </recommendedName>
</protein>
<sequence>MYTCVALLLAWCLHYMPYMLVNRVLYIHHYLVAALFKIVCAVLKRKFILRRLWKETWEQRCMIARLGKEAVDEILKALEQLPSRGGADWTVKSVDPTKTCYNWHHLSNCLTNINGHYYCNNCPHPSSNSSGTSASAGASRRPTSTSSFNSSACNKPSTSQAVNAGQLNFLQLNCNGIKNNLEEIQQHLINHNIHIAALQESKLTKGS</sequence>
<reference evidence="4 6" key="2">
    <citation type="journal article" date="2013" name="Nature">
        <title>Insights into bilaterian evolution from three spiralian genomes.</title>
        <authorList>
            <person name="Simakov O."/>
            <person name="Marletaz F."/>
            <person name="Cho S.J."/>
            <person name="Edsinger-Gonzales E."/>
            <person name="Havlak P."/>
            <person name="Hellsten U."/>
            <person name="Kuo D.H."/>
            <person name="Larsson T."/>
            <person name="Lv J."/>
            <person name="Arendt D."/>
            <person name="Savage R."/>
            <person name="Osoegawa K."/>
            <person name="de Jong P."/>
            <person name="Grimwood J."/>
            <person name="Chapman J.A."/>
            <person name="Shapiro H."/>
            <person name="Aerts A."/>
            <person name="Otillar R.P."/>
            <person name="Terry A.Y."/>
            <person name="Boore J.L."/>
            <person name="Grigoriev I.V."/>
            <person name="Lindberg D.R."/>
            <person name="Seaver E.C."/>
            <person name="Weisblat D.A."/>
            <person name="Putnam N.H."/>
            <person name="Rokhsar D.S."/>
        </authorList>
    </citation>
    <scope>NUCLEOTIDE SEQUENCE</scope>
</reference>
<dbReference type="Gene3D" id="3.60.10.10">
    <property type="entry name" value="Endonuclease/exonuclease/phosphatase"/>
    <property type="match status" value="1"/>
</dbReference>